<dbReference type="InterPro" id="IPR016195">
    <property type="entry name" value="Pol/histidinol_Pase-like"/>
</dbReference>
<dbReference type="InterPro" id="IPR052018">
    <property type="entry name" value="PHP_domain"/>
</dbReference>
<evidence type="ECO:0000313" key="2">
    <source>
        <dbReference type="EMBL" id="AUR51294.1"/>
    </source>
</evidence>
<dbReference type="InterPro" id="IPR004013">
    <property type="entry name" value="PHP_dom"/>
</dbReference>
<dbReference type="PANTHER" id="PTHR42924:SF3">
    <property type="entry name" value="POLYMERASE_HISTIDINOL PHOSPHATASE N-TERMINAL DOMAIN-CONTAINING PROTEIN"/>
    <property type="match status" value="1"/>
</dbReference>
<dbReference type="Pfam" id="PF02811">
    <property type="entry name" value="PHP"/>
    <property type="match status" value="1"/>
</dbReference>
<proteinExistence type="predicted"/>
<dbReference type="PANTHER" id="PTHR42924">
    <property type="entry name" value="EXONUCLEASE"/>
    <property type="match status" value="1"/>
</dbReference>
<dbReference type="OrthoDB" id="9804333at2"/>
<accession>A0A2I7N4B4</accession>
<dbReference type="EMBL" id="CP024847">
    <property type="protein sequence ID" value="AUR51294.1"/>
    <property type="molecule type" value="Genomic_DNA"/>
</dbReference>
<reference evidence="3" key="1">
    <citation type="submission" date="2017-11" db="EMBL/GenBank/DDBJ databases">
        <authorList>
            <person name="Chan K.G."/>
            <person name="Lee L.S."/>
        </authorList>
    </citation>
    <scope>NUCLEOTIDE SEQUENCE [LARGE SCALE GENOMIC DNA]</scope>
    <source>
        <strain evidence="3">DSM 100970</strain>
    </source>
</reference>
<name>A0A2I7N4B4_9NEIS</name>
<dbReference type="SMART" id="SM00481">
    <property type="entry name" value="POLIIIAc"/>
    <property type="match status" value="1"/>
</dbReference>
<feature type="domain" description="Polymerase/histidinol phosphatase N-terminal" evidence="1">
    <location>
        <begin position="8"/>
        <end position="73"/>
    </location>
</feature>
<dbReference type="RefSeq" id="WP_102950594.1">
    <property type="nucleotide sequence ID" value="NZ_CP024847.1"/>
</dbReference>
<dbReference type="SUPFAM" id="SSF89550">
    <property type="entry name" value="PHP domain-like"/>
    <property type="match status" value="1"/>
</dbReference>
<dbReference type="Gene3D" id="1.10.150.650">
    <property type="match status" value="1"/>
</dbReference>
<dbReference type="InterPro" id="IPR003141">
    <property type="entry name" value="Pol/His_phosphatase_N"/>
</dbReference>
<organism evidence="2 3">
    <name type="scientific">Aquella oligotrophica</name>
    <dbReference type="NCBI Taxonomy" id="2067065"/>
    <lineage>
        <taxon>Bacteria</taxon>
        <taxon>Pseudomonadati</taxon>
        <taxon>Pseudomonadota</taxon>
        <taxon>Betaproteobacteria</taxon>
        <taxon>Neisseriales</taxon>
        <taxon>Neisseriaceae</taxon>
        <taxon>Aquella</taxon>
    </lineage>
</organism>
<dbReference type="GO" id="GO:0004534">
    <property type="term" value="F:5'-3' RNA exonuclease activity"/>
    <property type="evidence" value="ECO:0007669"/>
    <property type="project" value="TreeGrafter"/>
</dbReference>
<dbReference type="Proteomes" id="UP000236655">
    <property type="component" value="Chromosome"/>
</dbReference>
<keyword evidence="3" id="KW-1185">Reference proteome</keyword>
<dbReference type="KEGG" id="nba:CUN60_02915"/>
<evidence type="ECO:0000259" key="1">
    <source>
        <dbReference type="SMART" id="SM00481"/>
    </source>
</evidence>
<dbReference type="GO" id="GO:0035312">
    <property type="term" value="F:5'-3' DNA exonuclease activity"/>
    <property type="evidence" value="ECO:0007669"/>
    <property type="project" value="TreeGrafter"/>
</dbReference>
<gene>
    <name evidence="2" type="ORF">CUN60_02915</name>
</gene>
<evidence type="ECO:0000313" key="3">
    <source>
        <dbReference type="Proteomes" id="UP000236655"/>
    </source>
</evidence>
<dbReference type="AlphaFoldDB" id="A0A2I7N4B4"/>
<sequence length="288" mass="31594">MYKTYIPIDLHCHSTYSDGSLTVEEVLTLAKQNGGIYQALTDHDTVDGINEARSIAAKLDLNLIAGVEISVTWHANTLIHIVGLGVDEKNPQLSEQLQLLRSSRLTRGKRIGDNLAKAGIPGAFEGALALCKNPQALSRTHFSQFLVNNGYAKPGKAFEKFLAPGKPGYTPQIWASLKDAVSWITQSGGVAVIAHPGRYKFTRTKLLKLIEEFKEYGGQGIEVISSSHAPSDEENIAQICKRTGLFASVGSDFHQEESYRIIKPGKNRALPNSVEPVFKLLGIDQQYY</sequence>
<protein>
    <submittedName>
        <fullName evidence="2">Phosphatase</fullName>
    </submittedName>
</protein>
<dbReference type="Gene3D" id="3.20.20.140">
    <property type="entry name" value="Metal-dependent hydrolases"/>
    <property type="match status" value="1"/>
</dbReference>
<dbReference type="CDD" id="cd07438">
    <property type="entry name" value="PHP_HisPPase_AMP"/>
    <property type="match status" value="1"/>
</dbReference>